<comment type="caution">
    <text evidence="3">The sequence shown here is derived from an EMBL/GenBank/DDBJ whole genome shotgun (WGS) entry which is preliminary data.</text>
</comment>
<keyword evidence="1" id="KW-0812">Transmembrane</keyword>
<name>A0A327WNS2_LARAB</name>
<dbReference type="Gene3D" id="3.40.50.1820">
    <property type="entry name" value="alpha/beta hydrolase"/>
    <property type="match status" value="1"/>
</dbReference>
<dbReference type="PANTHER" id="PTHR45856:SF11">
    <property type="entry name" value="FUNGAL LIPASE-LIKE DOMAIN-CONTAINING PROTEIN"/>
    <property type="match status" value="1"/>
</dbReference>
<dbReference type="RefSeq" id="WP_111630769.1">
    <property type="nucleotide sequence ID" value="NZ_QLMC01000006.1"/>
</dbReference>
<dbReference type="OrthoDB" id="1223308at2"/>
<dbReference type="GO" id="GO:0006629">
    <property type="term" value="P:lipid metabolic process"/>
    <property type="evidence" value="ECO:0007669"/>
    <property type="project" value="InterPro"/>
</dbReference>
<organism evidence="3 4">
    <name type="scientific">Larkinella arboricola</name>
    <dbReference type="NCBI Taxonomy" id="643671"/>
    <lineage>
        <taxon>Bacteria</taxon>
        <taxon>Pseudomonadati</taxon>
        <taxon>Bacteroidota</taxon>
        <taxon>Cytophagia</taxon>
        <taxon>Cytophagales</taxon>
        <taxon>Spirosomataceae</taxon>
        <taxon>Larkinella</taxon>
    </lineage>
</organism>
<keyword evidence="4" id="KW-1185">Reference proteome</keyword>
<evidence type="ECO:0000256" key="1">
    <source>
        <dbReference type="SAM" id="Phobius"/>
    </source>
</evidence>
<dbReference type="PROSITE" id="PS51257">
    <property type="entry name" value="PROKAR_LIPOPROTEIN"/>
    <property type="match status" value="1"/>
</dbReference>
<dbReference type="Proteomes" id="UP000248790">
    <property type="component" value="Unassembled WGS sequence"/>
</dbReference>
<gene>
    <name evidence="3" type="ORF">LX87_04757</name>
</gene>
<feature type="domain" description="Fungal lipase-type" evidence="2">
    <location>
        <begin position="148"/>
        <end position="293"/>
    </location>
</feature>
<dbReference type="EMBL" id="QLMC01000006">
    <property type="protein sequence ID" value="RAJ93245.1"/>
    <property type="molecule type" value="Genomic_DNA"/>
</dbReference>
<dbReference type="AlphaFoldDB" id="A0A327WNS2"/>
<protein>
    <submittedName>
        <fullName evidence="3">Lipase (Class 3)</fullName>
    </submittedName>
</protein>
<sequence length="396" mass="43061">MKIPVHAKPISPRLLGGLPYSVAVILLGVITLAACSDDHRLPPVKETSLTDTHKQIALLCMLSNVNYDLIAASQEELRQNTLKINDLLQNNADVRAYIGTDWQVVWGPEISNSRKKSSTSAVDSFVTDNTMYVARGTDLATGKTIHVVAIAGTNAVSRKGAILEDFNVLEEKDWGAPASGKISAGSAVGFNILSSMRDGATGKTLLEFLATLGDAGPTEVAFTGHSLGGALSPLMALKCIEWTEQMGYTNITISVYPIAGPTPGNKEFAIYAAQKFGKGYHSVINEYDIVPHSWQKDMFEKIPSLYKNAPPFNPGGNQGFGLPLKDQLAFNGLKAIIDQKTYQRIAPEREFVFQGRANVYADGSGSFFKEAKYQHVLAYYKDAFEFPQSIMDVLSN</sequence>
<evidence type="ECO:0000259" key="2">
    <source>
        <dbReference type="Pfam" id="PF01764"/>
    </source>
</evidence>
<evidence type="ECO:0000313" key="3">
    <source>
        <dbReference type="EMBL" id="RAJ93245.1"/>
    </source>
</evidence>
<dbReference type="SUPFAM" id="SSF53474">
    <property type="entry name" value="alpha/beta-Hydrolases"/>
    <property type="match status" value="1"/>
</dbReference>
<dbReference type="InterPro" id="IPR029058">
    <property type="entry name" value="AB_hydrolase_fold"/>
</dbReference>
<dbReference type="InterPro" id="IPR051218">
    <property type="entry name" value="Sec_MonoDiacylglyc_Lipase"/>
</dbReference>
<accession>A0A327WNS2</accession>
<evidence type="ECO:0000313" key="4">
    <source>
        <dbReference type="Proteomes" id="UP000248790"/>
    </source>
</evidence>
<proteinExistence type="predicted"/>
<reference evidence="3 4" key="1">
    <citation type="submission" date="2018-06" db="EMBL/GenBank/DDBJ databases">
        <title>Genomic Encyclopedia of Archaeal and Bacterial Type Strains, Phase II (KMG-II): from individual species to whole genera.</title>
        <authorList>
            <person name="Goeker M."/>
        </authorList>
    </citation>
    <scope>NUCLEOTIDE SEQUENCE [LARGE SCALE GENOMIC DNA]</scope>
    <source>
        <strain evidence="3 4">DSM 21851</strain>
    </source>
</reference>
<dbReference type="PANTHER" id="PTHR45856">
    <property type="entry name" value="ALPHA/BETA-HYDROLASES SUPERFAMILY PROTEIN"/>
    <property type="match status" value="1"/>
</dbReference>
<keyword evidence="1" id="KW-0472">Membrane</keyword>
<keyword evidence="1" id="KW-1133">Transmembrane helix</keyword>
<dbReference type="Pfam" id="PF01764">
    <property type="entry name" value="Lipase_3"/>
    <property type="match status" value="1"/>
</dbReference>
<feature type="transmembrane region" description="Helical" evidence="1">
    <location>
        <begin position="12"/>
        <end position="34"/>
    </location>
</feature>
<dbReference type="InterPro" id="IPR002921">
    <property type="entry name" value="Fungal_lipase-type"/>
</dbReference>